<dbReference type="PROSITE" id="PS50893">
    <property type="entry name" value="ABC_TRANSPORTER_2"/>
    <property type="match status" value="2"/>
</dbReference>
<feature type="transmembrane region" description="Helical" evidence="11">
    <location>
        <begin position="535"/>
        <end position="553"/>
    </location>
</feature>
<feature type="transmembrane region" description="Helical" evidence="11">
    <location>
        <begin position="812"/>
        <end position="838"/>
    </location>
</feature>
<dbReference type="Proteomes" id="UP000017048">
    <property type="component" value="Unassembled WGS sequence"/>
</dbReference>
<dbReference type="STRING" id="1824.SAMN05444423_105361"/>
<evidence type="ECO:0000256" key="5">
    <source>
        <dbReference type="ARBA" id="ARBA00022475"/>
    </source>
</evidence>
<comment type="subcellular location">
    <subcellularLocation>
        <location evidence="11">Cell membrane</location>
        <topology evidence="11">Multi-pass membrane protein</topology>
    </subcellularLocation>
    <subcellularLocation>
        <location evidence="2">Cell membrane</location>
        <topology evidence="2">Peripheral membrane protein</topology>
    </subcellularLocation>
    <subcellularLocation>
        <location evidence="1">Membrane</location>
        <topology evidence="1">Multi-pass membrane protein</topology>
    </subcellularLocation>
</comment>
<dbReference type="eggNOG" id="COG4172">
    <property type="taxonomic scope" value="Bacteria"/>
</dbReference>
<name>U5E749_NOCAS</name>
<dbReference type="InterPro" id="IPR050388">
    <property type="entry name" value="ABC_Ni/Peptide_Import"/>
</dbReference>
<dbReference type="eggNOG" id="COG1173">
    <property type="taxonomic scope" value="Bacteria"/>
</dbReference>
<dbReference type="EMBL" id="BAFO02000008">
    <property type="protein sequence ID" value="GAD82141.1"/>
    <property type="molecule type" value="Genomic_DNA"/>
</dbReference>
<comment type="caution">
    <text evidence="14">The sequence shown here is derived from an EMBL/GenBank/DDBJ whole genome shotgun (WGS) entry which is preliminary data.</text>
</comment>
<sequence length="889" mass="92515">MKVLRDEAAGGEDTHGPRARVSDLAVTFHDRGVAVRAVRGVSIEIAAGEIVALVGESGSGKSVLGLSLLGLPVGEPPAVVTGRAEVCGVDMVAAPPAERRRVRRAHLGAVFQNPMTSLNPAMRIGDQVREVAGSTAEAERLLELVGIARAGRRLRSYPHELSAGLRQRVMIAIAVAARPDLIIADEPTSALDVTVQAQILALLSDLRSALGCSVLLITHDIGVAAQVADRVAVMYGGRLVEIGATADVLSAPAHPYTVGLLGSRLDLDLPLGHRIPVLTGMPPDPRDPAPGCPFAPRCALRTDACAQSLIPLSPAATHAGHAACLLPPEVDRAQRREPAPAFPPLPAAPGAAPAVRCTAVGKSFRQRTGPTRRSVLSVLRDLDLEVGTGEAVALVGESGSGKSTLLRLIAGLDEPDSGVVEVAGSSTQMIFQDVSASLTPWLTVGRQVGERLPRTLGPAERRARVIAALERVGLPAAVADLRADGLSTGQRQRVAFARATIVVPSVLLCDEPTSALDAPLAASTLNLIQTLRREFGLTVVFVTHDLAAARFIADRVAVMYRGEIVEIGPAEQVAREPSHPYSKSLVAAVPKVGSAPEQLRGTTKVPASAPSAGAVTVGAPVALRRRVKPGEMITLCVLATLIVVTLGASWIAPYDPDLPVGPPTSPPSPAHWLGTDEVGRDILSRVLIGMRASWWGALCVIGSGIAVGGTIGLVAGTFGGIVDRILMRVTDIVIALPAALLAIAVVAAIGPSYAHTLAATALVWWPLYARIVRGEVTRLRSLPHLDAARLSGAGRVELGRLHLFPGAWPPTIIAAGLDVGALILMLSGLSFVGLGAPAPAPELGAMCARGLPYLLDAWWVPIMPAIGLFVLATIANLAGDVIRDRLTDR</sequence>
<keyword evidence="7" id="KW-0547">Nucleotide-binding</keyword>
<dbReference type="CDD" id="cd06261">
    <property type="entry name" value="TM_PBP2"/>
    <property type="match status" value="1"/>
</dbReference>
<dbReference type="NCBIfam" id="TIGR01727">
    <property type="entry name" value="oligo_HPY"/>
    <property type="match status" value="1"/>
</dbReference>
<dbReference type="AlphaFoldDB" id="U5E749"/>
<feature type="transmembrane region" description="Helical" evidence="11">
    <location>
        <begin position="753"/>
        <end position="772"/>
    </location>
</feature>
<dbReference type="Pfam" id="PF08352">
    <property type="entry name" value="oligo_HPY"/>
    <property type="match status" value="2"/>
</dbReference>
<dbReference type="GO" id="GO:0016887">
    <property type="term" value="F:ATP hydrolysis activity"/>
    <property type="evidence" value="ECO:0007669"/>
    <property type="project" value="InterPro"/>
</dbReference>
<feature type="transmembrane region" description="Helical" evidence="11">
    <location>
        <begin position="694"/>
        <end position="718"/>
    </location>
</feature>
<feature type="transmembrane region" description="Helical" evidence="11">
    <location>
        <begin position="725"/>
        <end position="747"/>
    </location>
</feature>
<dbReference type="SUPFAM" id="SSF52540">
    <property type="entry name" value="P-loop containing nucleoside triphosphate hydrolases"/>
    <property type="match status" value="2"/>
</dbReference>
<protein>
    <recommendedName>
        <fullName evidence="16">ABC transporter ATP-binding protein</fullName>
    </recommendedName>
</protein>
<keyword evidence="5" id="KW-1003">Cell membrane</keyword>
<dbReference type="InterPro" id="IPR003593">
    <property type="entry name" value="AAA+_ATPase"/>
</dbReference>
<dbReference type="Gene3D" id="1.10.3720.10">
    <property type="entry name" value="MetI-like"/>
    <property type="match status" value="1"/>
</dbReference>
<evidence type="ECO:0000256" key="8">
    <source>
        <dbReference type="ARBA" id="ARBA00022840"/>
    </source>
</evidence>
<keyword evidence="10 11" id="KW-0472">Membrane</keyword>
<evidence type="ECO:0000259" key="13">
    <source>
        <dbReference type="PROSITE" id="PS50928"/>
    </source>
</evidence>
<evidence type="ECO:0000256" key="10">
    <source>
        <dbReference type="ARBA" id="ARBA00023136"/>
    </source>
</evidence>
<evidence type="ECO:0000313" key="15">
    <source>
        <dbReference type="Proteomes" id="UP000017048"/>
    </source>
</evidence>
<dbReference type="GO" id="GO:0005886">
    <property type="term" value="C:plasma membrane"/>
    <property type="evidence" value="ECO:0007669"/>
    <property type="project" value="UniProtKB-SubCell"/>
</dbReference>
<comment type="similarity">
    <text evidence="11">Belongs to the binding-protein-dependent transport system permease family.</text>
</comment>
<dbReference type="InterPro" id="IPR027417">
    <property type="entry name" value="P-loop_NTPase"/>
</dbReference>
<evidence type="ECO:0000256" key="2">
    <source>
        <dbReference type="ARBA" id="ARBA00004202"/>
    </source>
</evidence>
<keyword evidence="6 11" id="KW-0812">Transmembrane</keyword>
<dbReference type="Pfam" id="PF00528">
    <property type="entry name" value="BPD_transp_1"/>
    <property type="match status" value="1"/>
</dbReference>
<feature type="domain" description="ABC transporter" evidence="12">
    <location>
        <begin position="19"/>
        <end position="261"/>
    </location>
</feature>
<dbReference type="PANTHER" id="PTHR43297:SF2">
    <property type="entry name" value="DIPEPTIDE TRANSPORT ATP-BINDING PROTEIN DPPD"/>
    <property type="match status" value="1"/>
</dbReference>
<dbReference type="InterPro" id="IPR035906">
    <property type="entry name" value="MetI-like_sf"/>
</dbReference>
<keyword evidence="15" id="KW-1185">Reference proteome</keyword>
<feature type="transmembrane region" description="Helical" evidence="11">
    <location>
        <begin position="632"/>
        <end position="652"/>
    </location>
</feature>
<evidence type="ECO:0000256" key="9">
    <source>
        <dbReference type="ARBA" id="ARBA00022989"/>
    </source>
</evidence>
<evidence type="ECO:0000256" key="6">
    <source>
        <dbReference type="ARBA" id="ARBA00022692"/>
    </source>
</evidence>
<dbReference type="InterPro" id="IPR013563">
    <property type="entry name" value="Oligopep_ABC_C"/>
</dbReference>
<dbReference type="SMART" id="SM00382">
    <property type="entry name" value="AAA"/>
    <property type="match status" value="2"/>
</dbReference>
<evidence type="ECO:0008006" key="16">
    <source>
        <dbReference type="Google" id="ProtNLM"/>
    </source>
</evidence>
<feature type="domain" description="ABC transporter" evidence="12">
    <location>
        <begin position="355"/>
        <end position="586"/>
    </location>
</feature>
<dbReference type="GeneID" id="91516962"/>
<dbReference type="InterPro" id="IPR003439">
    <property type="entry name" value="ABC_transporter-like_ATP-bd"/>
</dbReference>
<dbReference type="PANTHER" id="PTHR43297">
    <property type="entry name" value="OLIGOPEPTIDE TRANSPORT ATP-BINDING PROTEIN APPD"/>
    <property type="match status" value="1"/>
</dbReference>
<keyword evidence="8" id="KW-0067">ATP-binding</keyword>
<dbReference type="PROSITE" id="PS50928">
    <property type="entry name" value="ABC_TM1"/>
    <property type="match status" value="1"/>
</dbReference>
<gene>
    <name evidence="14" type="ORF">NCAST_08_00120</name>
</gene>
<dbReference type="RefSeq" id="WP_019050620.1">
    <property type="nucleotide sequence ID" value="NZ_BAFO02000008.1"/>
</dbReference>
<accession>U5E749</accession>
<evidence type="ECO:0000256" key="11">
    <source>
        <dbReference type="RuleBase" id="RU363032"/>
    </source>
</evidence>
<dbReference type="SUPFAM" id="SSF161098">
    <property type="entry name" value="MetI-like"/>
    <property type="match status" value="1"/>
</dbReference>
<feature type="domain" description="ABC transmembrane type-1" evidence="13">
    <location>
        <begin position="690"/>
        <end position="879"/>
    </location>
</feature>
<keyword evidence="4 11" id="KW-0813">Transport</keyword>
<comment type="similarity">
    <text evidence="3">Belongs to the ABC transporter superfamily.</text>
</comment>
<dbReference type="OrthoDB" id="8036461at2"/>
<dbReference type="GO" id="GO:0055085">
    <property type="term" value="P:transmembrane transport"/>
    <property type="evidence" value="ECO:0007669"/>
    <property type="project" value="InterPro"/>
</dbReference>
<proteinExistence type="inferred from homology"/>
<dbReference type="Gene3D" id="3.40.50.300">
    <property type="entry name" value="P-loop containing nucleotide triphosphate hydrolases"/>
    <property type="match status" value="2"/>
</dbReference>
<dbReference type="GO" id="GO:0015833">
    <property type="term" value="P:peptide transport"/>
    <property type="evidence" value="ECO:0007669"/>
    <property type="project" value="InterPro"/>
</dbReference>
<dbReference type="InterPro" id="IPR000515">
    <property type="entry name" value="MetI-like"/>
</dbReference>
<evidence type="ECO:0000256" key="1">
    <source>
        <dbReference type="ARBA" id="ARBA00004141"/>
    </source>
</evidence>
<feature type="transmembrane region" description="Helical" evidence="11">
    <location>
        <begin position="858"/>
        <end position="879"/>
    </location>
</feature>
<keyword evidence="9 11" id="KW-1133">Transmembrane helix</keyword>
<reference evidence="14 15" key="1">
    <citation type="journal article" date="2014" name="BMC Genomics">
        <title>Genome based analysis of type-I polyketide synthase and nonribosomal peptide synthetase gene clusters in seven strains of five representative Nocardia species.</title>
        <authorList>
            <person name="Komaki H."/>
            <person name="Ichikawa N."/>
            <person name="Hosoyama A."/>
            <person name="Takahashi-Nakaguchi A."/>
            <person name="Matsuzawa T."/>
            <person name="Suzuki K."/>
            <person name="Fujita N."/>
            <person name="Gonoi T."/>
        </authorList>
    </citation>
    <scope>NUCLEOTIDE SEQUENCE [LARGE SCALE GENOMIC DNA]</scope>
    <source>
        <strain evidence="14 15">NBRC 15531</strain>
    </source>
</reference>
<dbReference type="Pfam" id="PF00005">
    <property type="entry name" value="ABC_tran"/>
    <property type="match status" value="2"/>
</dbReference>
<evidence type="ECO:0000313" key="14">
    <source>
        <dbReference type="EMBL" id="GAD82141.1"/>
    </source>
</evidence>
<evidence type="ECO:0000256" key="7">
    <source>
        <dbReference type="ARBA" id="ARBA00022741"/>
    </source>
</evidence>
<dbReference type="CDD" id="cd03257">
    <property type="entry name" value="ABC_NikE_OppD_transporters"/>
    <property type="match status" value="2"/>
</dbReference>
<evidence type="ECO:0000259" key="12">
    <source>
        <dbReference type="PROSITE" id="PS50893"/>
    </source>
</evidence>
<evidence type="ECO:0000256" key="4">
    <source>
        <dbReference type="ARBA" id="ARBA00022448"/>
    </source>
</evidence>
<dbReference type="GO" id="GO:0005524">
    <property type="term" value="F:ATP binding"/>
    <property type="evidence" value="ECO:0007669"/>
    <property type="project" value="UniProtKB-KW"/>
</dbReference>
<evidence type="ECO:0000256" key="3">
    <source>
        <dbReference type="ARBA" id="ARBA00005417"/>
    </source>
</evidence>
<organism evidence="14 15">
    <name type="scientific">Nocardia asteroides NBRC 15531</name>
    <dbReference type="NCBI Taxonomy" id="1110697"/>
    <lineage>
        <taxon>Bacteria</taxon>
        <taxon>Bacillati</taxon>
        <taxon>Actinomycetota</taxon>
        <taxon>Actinomycetes</taxon>
        <taxon>Mycobacteriales</taxon>
        <taxon>Nocardiaceae</taxon>
        <taxon>Nocardia</taxon>
    </lineage>
</organism>